<dbReference type="EMBL" id="JASNQZ010000014">
    <property type="protein sequence ID" value="KAL0948538.1"/>
    <property type="molecule type" value="Genomic_DNA"/>
</dbReference>
<dbReference type="EMBL" id="JASNQZ010000014">
    <property type="protein sequence ID" value="KAL0948532.1"/>
    <property type="molecule type" value="Genomic_DNA"/>
</dbReference>
<protein>
    <submittedName>
        <fullName evidence="2">Uncharacterized protein</fullName>
    </submittedName>
</protein>
<comment type="caution">
    <text evidence="2">The sequence shown here is derived from an EMBL/GenBank/DDBJ whole genome shotgun (WGS) entry which is preliminary data.</text>
</comment>
<reference evidence="2" key="1">
    <citation type="journal article" date="2024" name="ACS Chem. Biol.">
        <title>Early Steps of the Biosynthesis of the Anticancer Antibiotic Pleurotin.</title>
        <authorList>
            <person name="Weaver J.A."/>
            <person name="Alkhder D."/>
            <person name="Prasongpholchai P."/>
            <person name="Tadesse M.D."/>
            <person name="de Los Santos E.L."/>
            <person name="Song L."/>
            <person name="Corre C."/>
            <person name="Alberti F."/>
        </authorList>
    </citation>
    <scope>NUCLEOTIDE SEQUENCE</scope>
    <source>
        <strain evidence="2">T-177</strain>
    </source>
</reference>
<name>A0ABR3IYU0_9AGAR</name>
<keyword evidence="4" id="KW-1185">Reference proteome</keyword>
<evidence type="ECO:0000313" key="3">
    <source>
        <dbReference type="EMBL" id="KAL0948538.1"/>
    </source>
</evidence>
<organism evidence="2 4">
    <name type="scientific">Hohenbuehelia grisea</name>
    <dbReference type="NCBI Taxonomy" id="104357"/>
    <lineage>
        <taxon>Eukaryota</taxon>
        <taxon>Fungi</taxon>
        <taxon>Dikarya</taxon>
        <taxon>Basidiomycota</taxon>
        <taxon>Agaricomycotina</taxon>
        <taxon>Agaricomycetes</taxon>
        <taxon>Agaricomycetidae</taxon>
        <taxon>Agaricales</taxon>
        <taxon>Pleurotineae</taxon>
        <taxon>Pleurotaceae</taxon>
        <taxon>Hohenbuehelia</taxon>
    </lineage>
</organism>
<evidence type="ECO:0000313" key="4">
    <source>
        <dbReference type="Proteomes" id="UP001556367"/>
    </source>
</evidence>
<evidence type="ECO:0000313" key="2">
    <source>
        <dbReference type="EMBL" id="KAL0948532.1"/>
    </source>
</evidence>
<dbReference type="Proteomes" id="UP001556367">
    <property type="component" value="Unassembled WGS sequence"/>
</dbReference>
<reference evidence="4" key="2">
    <citation type="submission" date="2024-06" db="EMBL/GenBank/DDBJ databases">
        <title>Multi-omics analyses provide insights into the biosynthesis of the anticancer antibiotic pleurotin in Hohenbuehelia grisea.</title>
        <authorList>
            <person name="Weaver J.A."/>
            <person name="Alberti F."/>
        </authorList>
    </citation>
    <scope>NUCLEOTIDE SEQUENCE [LARGE SCALE GENOMIC DNA]</scope>
    <source>
        <strain evidence="4">T-177</strain>
    </source>
</reference>
<sequence length="73" mass="7320">MAANPGRGKESTAALAAMWKVSSENPRNRRTAGPTAAIVEAPTLTSGNNPDPAEPTKDGSDSSSSSSACESDG</sequence>
<feature type="region of interest" description="Disordered" evidence="1">
    <location>
        <begin position="21"/>
        <end position="73"/>
    </location>
</feature>
<gene>
    <name evidence="2" type="ORF">HGRIS_011092</name>
    <name evidence="3" type="ORF">HGRIS_011098</name>
</gene>
<proteinExistence type="predicted"/>
<evidence type="ECO:0000256" key="1">
    <source>
        <dbReference type="SAM" id="MobiDB-lite"/>
    </source>
</evidence>
<accession>A0ABR3IYU0</accession>